<evidence type="ECO:0000256" key="11">
    <source>
        <dbReference type="ARBA" id="ARBA00023159"/>
    </source>
</evidence>
<keyword evidence="9" id="KW-0805">Transcription regulation</keyword>
<keyword evidence="6 14" id="KW-0863">Zinc-finger</keyword>
<dbReference type="Pfam" id="PF00096">
    <property type="entry name" value="zf-C2H2"/>
    <property type="match status" value="3"/>
</dbReference>
<keyword evidence="18" id="KW-1185">Reference proteome</keyword>
<sequence length="485" mass="54110">MGAIIRRLFNDFEKKCYRCVCEYTGECITGECVCECIGDSVTVKEVAMALADTMLPSFATFASHETLVQKQTEIINRWKVDESVSKCGYQIRPVNSAAFNLLEAPSIKKEDDELGKFVDLDFILSNTMGSEARSSGGHHSTYPLPETPESCSTVYDSDGPYPPSANYGSQNFAGSPNQSLVAELLTPDLPSSFPGACELGQEFSIKASMESTEYTELRSPSLSHSLPRALPMDHVQHMAPKIKREPQSGQSCMLAGSPSECMAPMLEQKPNLTATRHQSMSRHAFGHQRLVSGPMMPSKECQAAADLQRRPHLSVAQHYQLAAYPQPPHPQPHYGQPSPGHFHGQFNVYRDPVKGHPGMHGMMLTPPSSPLLDFFPAVGGAPDDSKPKRGRRSWARKRTATHNCEFPGCGKMYTKSSHLKAHMRTHTGEKPYHCNWEGCGWKFARSDELTRHYRKHTGHRPFQCHLCERAFSRSDHLALHMKRHM</sequence>
<keyword evidence="5" id="KW-0677">Repeat</keyword>
<keyword evidence="10" id="KW-0238">DNA-binding</keyword>
<dbReference type="GO" id="GO:0045893">
    <property type="term" value="P:positive regulation of DNA-templated transcription"/>
    <property type="evidence" value="ECO:0007669"/>
    <property type="project" value="UniProtKB-ARBA"/>
</dbReference>
<name>A0A401S975_CHIPU</name>
<dbReference type="PANTHER" id="PTHR23235:SF175">
    <property type="entry name" value="C2H2-TYPE DOMAIN-CONTAINING PROTEIN"/>
    <property type="match status" value="1"/>
</dbReference>
<reference evidence="17 18" key="1">
    <citation type="journal article" date="2018" name="Nat. Ecol. Evol.">
        <title>Shark genomes provide insights into elasmobranch evolution and the origin of vertebrates.</title>
        <authorList>
            <person name="Hara Y"/>
            <person name="Yamaguchi K"/>
            <person name="Onimaru K"/>
            <person name="Kadota M"/>
            <person name="Koyanagi M"/>
            <person name="Keeley SD"/>
            <person name="Tatsumi K"/>
            <person name="Tanaka K"/>
            <person name="Motone F"/>
            <person name="Kageyama Y"/>
            <person name="Nozu R"/>
            <person name="Adachi N"/>
            <person name="Nishimura O"/>
            <person name="Nakagawa R"/>
            <person name="Tanegashima C"/>
            <person name="Kiyatake I"/>
            <person name="Matsumoto R"/>
            <person name="Murakumo K"/>
            <person name="Nishida K"/>
            <person name="Terakita A"/>
            <person name="Kuratani S"/>
            <person name="Sato K"/>
            <person name="Hyodo S Kuraku.S."/>
        </authorList>
    </citation>
    <scope>NUCLEOTIDE SEQUENCE [LARGE SCALE GENOMIC DNA]</scope>
</reference>
<evidence type="ECO:0000256" key="3">
    <source>
        <dbReference type="ARBA" id="ARBA00022553"/>
    </source>
</evidence>
<dbReference type="GO" id="GO:0005634">
    <property type="term" value="C:nucleus"/>
    <property type="evidence" value="ECO:0007669"/>
    <property type="project" value="UniProtKB-SubCell"/>
</dbReference>
<gene>
    <name evidence="17" type="ORF">chiPu_0005368</name>
</gene>
<organism evidence="17 18">
    <name type="scientific">Chiloscyllium punctatum</name>
    <name type="common">Brownbanded bambooshark</name>
    <name type="synonym">Hemiscyllium punctatum</name>
    <dbReference type="NCBI Taxonomy" id="137246"/>
    <lineage>
        <taxon>Eukaryota</taxon>
        <taxon>Metazoa</taxon>
        <taxon>Chordata</taxon>
        <taxon>Craniata</taxon>
        <taxon>Vertebrata</taxon>
        <taxon>Chondrichthyes</taxon>
        <taxon>Elasmobranchii</taxon>
        <taxon>Galeomorphii</taxon>
        <taxon>Galeoidea</taxon>
        <taxon>Orectolobiformes</taxon>
        <taxon>Hemiscylliidae</taxon>
        <taxon>Chiloscyllium</taxon>
    </lineage>
</organism>
<evidence type="ECO:0000313" key="17">
    <source>
        <dbReference type="EMBL" id="GCC26948.1"/>
    </source>
</evidence>
<feature type="domain" description="C2H2-type" evidence="16">
    <location>
        <begin position="432"/>
        <end position="461"/>
    </location>
</feature>
<evidence type="ECO:0000256" key="10">
    <source>
        <dbReference type="ARBA" id="ARBA00023125"/>
    </source>
</evidence>
<keyword evidence="12" id="KW-0804">Transcription</keyword>
<keyword evidence="7" id="KW-0862">Zinc</keyword>
<protein>
    <recommendedName>
        <fullName evidence="16">C2H2-type domain-containing protein</fullName>
    </recommendedName>
</protein>
<keyword evidence="3" id="KW-0597">Phosphoprotein</keyword>
<evidence type="ECO:0000256" key="15">
    <source>
        <dbReference type="SAM" id="MobiDB-lite"/>
    </source>
</evidence>
<dbReference type="GO" id="GO:0000981">
    <property type="term" value="F:DNA-binding transcription factor activity, RNA polymerase II-specific"/>
    <property type="evidence" value="ECO:0007669"/>
    <property type="project" value="TreeGrafter"/>
</dbReference>
<dbReference type="InterPro" id="IPR036236">
    <property type="entry name" value="Znf_C2H2_sf"/>
</dbReference>
<evidence type="ECO:0000256" key="4">
    <source>
        <dbReference type="ARBA" id="ARBA00022723"/>
    </source>
</evidence>
<dbReference type="PROSITE" id="PS00028">
    <property type="entry name" value="ZINC_FINGER_C2H2_1"/>
    <property type="match status" value="3"/>
</dbReference>
<evidence type="ECO:0000256" key="2">
    <source>
        <dbReference type="ARBA" id="ARBA00006991"/>
    </source>
</evidence>
<dbReference type="OrthoDB" id="4748970at2759"/>
<evidence type="ECO:0000256" key="8">
    <source>
        <dbReference type="ARBA" id="ARBA00022843"/>
    </source>
</evidence>
<comment type="subcellular location">
    <subcellularLocation>
        <location evidence="1">Nucleus</location>
    </subcellularLocation>
</comment>
<accession>A0A401S975</accession>
<evidence type="ECO:0000256" key="13">
    <source>
        <dbReference type="ARBA" id="ARBA00023242"/>
    </source>
</evidence>
<evidence type="ECO:0000256" key="7">
    <source>
        <dbReference type="ARBA" id="ARBA00022833"/>
    </source>
</evidence>
<dbReference type="Gene3D" id="3.30.160.60">
    <property type="entry name" value="Classic Zinc Finger"/>
    <property type="match status" value="3"/>
</dbReference>
<evidence type="ECO:0000256" key="9">
    <source>
        <dbReference type="ARBA" id="ARBA00023015"/>
    </source>
</evidence>
<dbReference type="STRING" id="137246.A0A401S975"/>
<keyword evidence="4" id="KW-0479">Metal-binding</keyword>
<evidence type="ECO:0000259" key="16">
    <source>
        <dbReference type="PROSITE" id="PS50157"/>
    </source>
</evidence>
<evidence type="ECO:0000256" key="5">
    <source>
        <dbReference type="ARBA" id="ARBA00022737"/>
    </source>
</evidence>
<dbReference type="Proteomes" id="UP000287033">
    <property type="component" value="Unassembled WGS sequence"/>
</dbReference>
<dbReference type="CDD" id="cd22056">
    <property type="entry name" value="KLF1_2_4_N-like"/>
    <property type="match status" value="1"/>
</dbReference>
<feature type="domain" description="C2H2-type" evidence="16">
    <location>
        <begin position="402"/>
        <end position="431"/>
    </location>
</feature>
<evidence type="ECO:0000256" key="6">
    <source>
        <dbReference type="ARBA" id="ARBA00022771"/>
    </source>
</evidence>
<dbReference type="PANTHER" id="PTHR23235">
    <property type="entry name" value="KRUEPPEL-LIKE TRANSCRIPTION FACTOR"/>
    <property type="match status" value="1"/>
</dbReference>
<evidence type="ECO:0000256" key="12">
    <source>
        <dbReference type="ARBA" id="ARBA00023163"/>
    </source>
</evidence>
<evidence type="ECO:0000256" key="14">
    <source>
        <dbReference type="PROSITE-ProRule" id="PRU00042"/>
    </source>
</evidence>
<comment type="similarity">
    <text evidence="2">Belongs to the krueppel C2H2-type zinc-finger protein family.</text>
</comment>
<evidence type="ECO:0000313" key="18">
    <source>
        <dbReference type="Proteomes" id="UP000287033"/>
    </source>
</evidence>
<dbReference type="GO" id="GO:0008270">
    <property type="term" value="F:zinc ion binding"/>
    <property type="evidence" value="ECO:0007669"/>
    <property type="project" value="UniProtKB-KW"/>
</dbReference>
<dbReference type="OMA" id="CVKQKRG"/>
<dbReference type="SUPFAM" id="SSF57667">
    <property type="entry name" value="beta-beta-alpha zinc fingers"/>
    <property type="match status" value="2"/>
</dbReference>
<keyword evidence="11" id="KW-0010">Activator</keyword>
<feature type="domain" description="C2H2-type" evidence="16">
    <location>
        <begin position="462"/>
        <end position="485"/>
    </location>
</feature>
<proteinExistence type="inferred from homology"/>
<dbReference type="FunFam" id="3.30.160.60:FF:000018">
    <property type="entry name" value="Krueppel-like factor 15"/>
    <property type="match status" value="1"/>
</dbReference>
<keyword evidence="13" id="KW-0539">Nucleus</keyword>
<dbReference type="PROSITE" id="PS50157">
    <property type="entry name" value="ZINC_FINGER_C2H2_2"/>
    <property type="match status" value="3"/>
</dbReference>
<dbReference type="GO" id="GO:0000978">
    <property type="term" value="F:RNA polymerase II cis-regulatory region sequence-specific DNA binding"/>
    <property type="evidence" value="ECO:0007669"/>
    <property type="project" value="TreeGrafter"/>
</dbReference>
<dbReference type="EMBL" id="BEZZ01000144">
    <property type="protein sequence ID" value="GCC26948.1"/>
    <property type="molecule type" value="Genomic_DNA"/>
</dbReference>
<feature type="region of interest" description="Disordered" evidence="15">
    <location>
        <begin position="130"/>
        <end position="154"/>
    </location>
</feature>
<evidence type="ECO:0000256" key="1">
    <source>
        <dbReference type="ARBA" id="ARBA00004123"/>
    </source>
</evidence>
<dbReference type="InterPro" id="IPR013087">
    <property type="entry name" value="Znf_C2H2_type"/>
</dbReference>
<keyword evidence="8" id="KW-0832">Ubl conjugation</keyword>
<dbReference type="SMART" id="SM00355">
    <property type="entry name" value="ZnF_C2H2"/>
    <property type="match status" value="3"/>
</dbReference>
<dbReference type="FunFam" id="3.30.160.60:FF:000446">
    <property type="entry name" value="Zinc finger protein"/>
    <property type="match status" value="1"/>
</dbReference>
<dbReference type="FunFam" id="3.30.160.60:FF:000237">
    <property type="entry name" value="Krueppel-like factor 2"/>
    <property type="match status" value="1"/>
</dbReference>
<dbReference type="AlphaFoldDB" id="A0A401S975"/>
<comment type="caution">
    <text evidence="17">The sequence shown here is derived from an EMBL/GenBank/DDBJ whole genome shotgun (WGS) entry which is preliminary data.</text>
</comment>